<dbReference type="PRINTS" id="PR00080">
    <property type="entry name" value="SDRFAMILY"/>
</dbReference>
<protein>
    <submittedName>
        <fullName evidence="4">SDR family oxidoreductase</fullName>
    </submittedName>
</protein>
<dbReference type="PANTHER" id="PTHR42760">
    <property type="entry name" value="SHORT-CHAIN DEHYDROGENASES/REDUCTASES FAMILY MEMBER"/>
    <property type="match status" value="1"/>
</dbReference>
<dbReference type="InterPro" id="IPR036291">
    <property type="entry name" value="NAD(P)-bd_dom_sf"/>
</dbReference>
<organism evidence="4 5">
    <name type="scientific">Oleomonas cavernae</name>
    <dbReference type="NCBI Taxonomy" id="2320859"/>
    <lineage>
        <taxon>Bacteria</taxon>
        <taxon>Pseudomonadati</taxon>
        <taxon>Pseudomonadota</taxon>
        <taxon>Alphaproteobacteria</taxon>
        <taxon>Acetobacterales</taxon>
        <taxon>Acetobacteraceae</taxon>
        <taxon>Oleomonas</taxon>
    </lineage>
</organism>
<dbReference type="PANTHER" id="PTHR42760:SF133">
    <property type="entry name" value="3-OXOACYL-[ACYL-CARRIER-PROTEIN] REDUCTASE"/>
    <property type="match status" value="1"/>
</dbReference>
<dbReference type="FunFam" id="3.40.50.720:FF:000084">
    <property type="entry name" value="Short-chain dehydrogenase reductase"/>
    <property type="match status" value="1"/>
</dbReference>
<evidence type="ECO:0000256" key="1">
    <source>
        <dbReference type="ARBA" id="ARBA00006484"/>
    </source>
</evidence>
<dbReference type="InterPro" id="IPR057326">
    <property type="entry name" value="KR_dom"/>
</dbReference>
<evidence type="ECO:0000313" key="4">
    <source>
        <dbReference type="EMBL" id="RJF89016.1"/>
    </source>
</evidence>
<feature type="domain" description="Ketoreductase" evidence="3">
    <location>
        <begin position="6"/>
        <end position="180"/>
    </location>
</feature>
<dbReference type="AlphaFoldDB" id="A0A418WG67"/>
<dbReference type="NCBIfam" id="NF005559">
    <property type="entry name" value="PRK07231.1"/>
    <property type="match status" value="1"/>
</dbReference>
<dbReference type="PROSITE" id="PS51257">
    <property type="entry name" value="PROKAR_LIPOPROTEIN"/>
    <property type="match status" value="1"/>
</dbReference>
<gene>
    <name evidence="4" type="ORF">D3874_20240</name>
</gene>
<keyword evidence="5" id="KW-1185">Reference proteome</keyword>
<dbReference type="InterPro" id="IPR002347">
    <property type="entry name" value="SDR_fam"/>
</dbReference>
<evidence type="ECO:0000256" key="2">
    <source>
        <dbReference type="ARBA" id="ARBA00023002"/>
    </source>
</evidence>
<dbReference type="SMART" id="SM00822">
    <property type="entry name" value="PKS_KR"/>
    <property type="match status" value="1"/>
</dbReference>
<evidence type="ECO:0000259" key="3">
    <source>
        <dbReference type="SMART" id="SM00822"/>
    </source>
</evidence>
<dbReference type="OrthoDB" id="9809287at2"/>
<dbReference type="GO" id="GO:0048038">
    <property type="term" value="F:quinone binding"/>
    <property type="evidence" value="ECO:0007669"/>
    <property type="project" value="TreeGrafter"/>
</dbReference>
<name>A0A418WG67_9PROT</name>
<proteinExistence type="inferred from homology"/>
<dbReference type="Gene3D" id="3.40.50.720">
    <property type="entry name" value="NAD(P)-binding Rossmann-like Domain"/>
    <property type="match status" value="1"/>
</dbReference>
<dbReference type="GO" id="GO:0006633">
    <property type="term" value="P:fatty acid biosynthetic process"/>
    <property type="evidence" value="ECO:0007669"/>
    <property type="project" value="TreeGrafter"/>
</dbReference>
<dbReference type="PROSITE" id="PS00061">
    <property type="entry name" value="ADH_SHORT"/>
    <property type="match status" value="1"/>
</dbReference>
<evidence type="ECO:0000313" key="5">
    <source>
        <dbReference type="Proteomes" id="UP000284605"/>
    </source>
</evidence>
<dbReference type="InterPro" id="IPR020904">
    <property type="entry name" value="Sc_DH/Rdtase_CS"/>
</dbReference>
<dbReference type="PRINTS" id="PR00081">
    <property type="entry name" value="GDHRDH"/>
</dbReference>
<accession>A0A418WG67</accession>
<dbReference type="Pfam" id="PF13561">
    <property type="entry name" value="adh_short_C2"/>
    <property type="match status" value="1"/>
</dbReference>
<comment type="similarity">
    <text evidence="1">Belongs to the short-chain dehydrogenases/reductases (SDR) family.</text>
</comment>
<sequence>MRLKDRVAVITGAGQGIGLACAEAFVAEGAKVVIAEIDEAKGRAAAEKLGQRFIACDVGTKASVDAMIAQTMAQFGRLDVVVNNAAVIKAADILDLTEEDFDRVLRINLKGGFLVSQAAAREMVKAGRGAIINMSSVNGVLTIPNQLAYNVAKGGMNQMTRNMAVALAARGIRVNAIGPGSIMTDMLKTVMNDEAARKMILSRTPMGRCGEPAEIAAVAVFLASDESSYITGQCLYADGGRLGLNYTVPVAEG</sequence>
<reference evidence="4 5" key="1">
    <citation type="submission" date="2018-09" db="EMBL/GenBank/DDBJ databases">
        <authorList>
            <person name="Zhu H."/>
        </authorList>
    </citation>
    <scope>NUCLEOTIDE SEQUENCE [LARGE SCALE GENOMIC DNA]</scope>
    <source>
        <strain evidence="4 5">K1W22B-8</strain>
    </source>
</reference>
<dbReference type="Proteomes" id="UP000284605">
    <property type="component" value="Unassembled WGS sequence"/>
</dbReference>
<dbReference type="RefSeq" id="WP_119780126.1">
    <property type="nucleotide sequence ID" value="NZ_QYUK01000011.1"/>
</dbReference>
<keyword evidence="2" id="KW-0560">Oxidoreductase</keyword>
<dbReference type="SUPFAM" id="SSF51735">
    <property type="entry name" value="NAD(P)-binding Rossmann-fold domains"/>
    <property type="match status" value="1"/>
</dbReference>
<comment type="caution">
    <text evidence="4">The sequence shown here is derived from an EMBL/GenBank/DDBJ whole genome shotgun (WGS) entry which is preliminary data.</text>
</comment>
<dbReference type="GO" id="GO:0016616">
    <property type="term" value="F:oxidoreductase activity, acting on the CH-OH group of donors, NAD or NADP as acceptor"/>
    <property type="evidence" value="ECO:0007669"/>
    <property type="project" value="UniProtKB-ARBA"/>
</dbReference>
<dbReference type="CDD" id="cd05233">
    <property type="entry name" value="SDR_c"/>
    <property type="match status" value="1"/>
</dbReference>
<dbReference type="EMBL" id="QYUK01000011">
    <property type="protein sequence ID" value="RJF89016.1"/>
    <property type="molecule type" value="Genomic_DNA"/>
</dbReference>